<keyword evidence="2" id="KW-1185">Reference proteome</keyword>
<organism evidence="1 2">
    <name type="scientific">Methylobacterium pseudosasicola</name>
    <dbReference type="NCBI Taxonomy" id="582667"/>
    <lineage>
        <taxon>Bacteria</taxon>
        <taxon>Pseudomonadati</taxon>
        <taxon>Pseudomonadota</taxon>
        <taxon>Alphaproteobacteria</taxon>
        <taxon>Hyphomicrobiales</taxon>
        <taxon>Methylobacteriaceae</taxon>
        <taxon>Methylobacterium</taxon>
    </lineage>
</organism>
<dbReference type="STRING" id="582667.SAMN05192568_103854"/>
<name>A0A1I4RXR7_9HYPH</name>
<sequence length="298" mass="31125">MPIVVSHPAAHRGVRHRISARGQPAPSPEHHTRITVPLGSAAAAGCGFTHAVIPRACGSELLTAAEAAVDGALRATFVPDPLLGPGLSQLGSVLASVVKRHGGLIEMAMTDALERSGRYIVLRGVAMPITNPTQELVRASTVAQLGDMSIALAGPVAQTVFLDLVVVDRHESRAIIAEVKRGSGKNEARKVHQVEWILRCAQVQGRAFLASLGFEVASARAVLIDVYGRAGYSDDLTISGPAIDGLFAVPVTAAVEAVTAVLQRRLRGAVPDLLTVALASLGIGEDDAFPRRPEPPAL</sequence>
<dbReference type="EMBL" id="FOTK01000038">
    <property type="protein sequence ID" value="SFM57029.1"/>
    <property type="molecule type" value="Genomic_DNA"/>
</dbReference>
<evidence type="ECO:0000313" key="2">
    <source>
        <dbReference type="Proteomes" id="UP000199048"/>
    </source>
</evidence>
<protein>
    <submittedName>
        <fullName evidence="1">Uncharacterized protein</fullName>
    </submittedName>
</protein>
<dbReference type="Proteomes" id="UP000199048">
    <property type="component" value="Unassembled WGS sequence"/>
</dbReference>
<dbReference type="AlphaFoldDB" id="A0A1I4RXR7"/>
<dbReference type="OrthoDB" id="7979763at2"/>
<dbReference type="RefSeq" id="WP_092045240.1">
    <property type="nucleotide sequence ID" value="NZ_FOTK01000038.1"/>
</dbReference>
<reference evidence="2" key="1">
    <citation type="submission" date="2016-10" db="EMBL/GenBank/DDBJ databases">
        <authorList>
            <person name="Varghese N."/>
            <person name="Submissions S."/>
        </authorList>
    </citation>
    <scope>NUCLEOTIDE SEQUENCE [LARGE SCALE GENOMIC DNA]</scope>
    <source>
        <strain evidence="2">BL36</strain>
    </source>
</reference>
<gene>
    <name evidence="1" type="ORF">SAMN05192568_103854</name>
</gene>
<proteinExistence type="predicted"/>
<evidence type="ECO:0000313" key="1">
    <source>
        <dbReference type="EMBL" id="SFM57029.1"/>
    </source>
</evidence>
<accession>A0A1I4RXR7</accession>